<dbReference type="Gene3D" id="2.70.70.10">
    <property type="entry name" value="Glucose Permease (Domain IIA)"/>
    <property type="match status" value="1"/>
</dbReference>
<sequence>MLTKFFKKRGADTDAVEIRSPLTGSVIPLANVPDEAFAGMHMGAGIAIMPADGKLIAPFDGTVAHLIYTHHAIVIEHPSGLQLLIHLGINTVALNGECFNVHVQTGDAFLEGQTLIEFDSAAIAEAGFSIVCPIVIANEEEVKQLDIVVESQDYVTAGRDSLLSAVMNI</sequence>
<dbReference type="PROSITE" id="PS51093">
    <property type="entry name" value="PTS_EIIA_TYPE_1"/>
    <property type="match status" value="1"/>
</dbReference>
<dbReference type="GO" id="GO:0005737">
    <property type="term" value="C:cytoplasm"/>
    <property type="evidence" value="ECO:0007669"/>
    <property type="project" value="UniProtKB-SubCell"/>
</dbReference>
<evidence type="ECO:0000313" key="8">
    <source>
        <dbReference type="EMBL" id="GGG51760.1"/>
    </source>
</evidence>
<dbReference type="FunFam" id="2.70.70.10:FF:000001">
    <property type="entry name" value="PTS system glucose-specific IIA component"/>
    <property type="match status" value="1"/>
</dbReference>
<evidence type="ECO:0000256" key="4">
    <source>
        <dbReference type="ARBA" id="ARBA00022679"/>
    </source>
</evidence>
<dbReference type="InterPro" id="IPR011055">
    <property type="entry name" value="Dup_hybrid_motif"/>
</dbReference>
<proteinExistence type="predicted"/>
<dbReference type="AlphaFoldDB" id="A0A917GM60"/>
<comment type="subcellular location">
    <subcellularLocation>
        <location evidence="1">Cytoplasm</location>
    </subcellularLocation>
</comment>
<dbReference type="PANTHER" id="PTHR45008">
    <property type="entry name" value="PTS SYSTEM GLUCOSE-SPECIFIC EIIA COMPONENT"/>
    <property type="match status" value="1"/>
</dbReference>
<keyword evidence="3" id="KW-0762">Sugar transport</keyword>
<dbReference type="PANTHER" id="PTHR45008:SF1">
    <property type="entry name" value="PTS SYSTEM GLUCOSE-SPECIFIC EIIA COMPONENT"/>
    <property type="match status" value="1"/>
</dbReference>
<dbReference type="RefSeq" id="WP_188886957.1">
    <property type="nucleotide sequence ID" value="NZ_BMHY01000001.1"/>
</dbReference>
<gene>
    <name evidence="8" type="ORF">GCM10010918_00570</name>
</gene>
<dbReference type="Proteomes" id="UP000600247">
    <property type="component" value="Unassembled WGS sequence"/>
</dbReference>
<dbReference type="Pfam" id="PF00358">
    <property type="entry name" value="PTS_EIIA_1"/>
    <property type="match status" value="1"/>
</dbReference>
<dbReference type="InterPro" id="IPR001127">
    <property type="entry name" value="PTS_EIIA_1_perm"/>
</dbReference>
<dbReference type="EMBL" id="BMHY01000001">
    <property type="protein sequence ID" value="GGG51760.1"/>
    <property type="molecule type" value="Genomic_DNA"/>
</dbReference>
<evidence type="ECO:0000256" key="1">
    <source>
        <dbReference type="ARBA" id="ARBA00004496"/>
    </source>
</evidence>
<dbReference type="SUPFAM" id="SSF51261">
    <property type="entry name" value="Duplicated hybrid motif"/>
    <property type="match status" value="1"/>
</dbReference>
<feature type="domain" description="PTS EIIA type-1" evidence="7">
    <location>
        <begin position="34"/>
        <end position="138"/>
    </location>
</feature>
<dbReference type="GO" id="GO:0009401">
    <property type="term" value="P:phosphoenolpyruvate-dependent sugar phosphotransferase system"/>
    <property type="evidence" value="ECO:0007669"/>
    <property type="project" value="UniProtKB-KW"/>
</dbReference>
<keyword evidence="9" id="KW-1185">Reference proteome</keyword>
<dbReference type="PROSITE" id="PS00371">
    <property type="entry name" value="PTS_EIIA_TYPE_1_HIS"/>
    <property type="match status" value="1"/>
</dbReference>
<dbReference type="InterPro" id="IPR050890">
    <property type="entry name" value="PTS_EIIA_component"/>
</dbReference>
<evidence type="ECO:0000259" key="7">
    <source>
        <dbReference type="PROSITE" id="PS51093"/>
    </source>
</evidence>
<protein>
    <recommendedName>
        <fullName evidence="7">PTS EIIA type-1 domain-containing protein</fullName>
    </recommendedName>
</protein>
<name>A0A917GM60_9BACL</name>
<reference evidence="8 9" key="1">
    <citation type="journal article" date="2014" name="Int. J. Syst. Evol. Microbiol.">
        <title>Complete genome sequence of Corynebacterium casei LMG S-19264T (=DSM 44701T), isolated from a smear-ripened cheese.</title>
        <authorList>
            <consortium name="US DOE Joint Genome Institute (JGI-PGF)"/>
            <person name="Walter F."/>
            <person name="Albersmeier A."/>
            <person name="Kalinowski J."/>
            <person name="Ruckert C."/>
        </authorList>
    </citation>
    <scope>NUCLEOTIDE SEQUENCE [LARGE SCALE GENOMIC DNA]</scope>
    <source>
        <strain evidence="8 9">CGMCC 1.15286</strain>
    </source>
</reference>
<dbReference type="GO" id="GO:0016301">
    <property type="term" value="F:kinase activity"/>
    <property type="evidence" value="ECO:0007669"/>
    <property type="project" value="UniProtKB-KW"/>
</dbReference>
<keyword evidence="5" id="KW-0598">Phosphotransferase system</keyword>
<keyword evidence="2" id="KW-0813">Transport</keyword>
<keyword evidence="4" id="KW-0808">Transferase</keyword>
<evidence type="ECO:0000313" key="9">
    <source>
        <dbReference type="Proteomes" id="UP000600247"/>
    </source>
</evidence>
<evidence type="ECO:0000256" key="6">
    <source>
        <dbReference type="ARBA" id="ARBA00022777"/>
    </source>
</evidence>
<keyword evidence="6" id="KW-0418">Kinase</keyword>
<accession>A0A917GM60</accession>
<evidence type="ECO:0000256" key="3">
    <source>
        <dbReference type="ARBA" id="ARBA00022597"/>
    </source>
</evidence>
<evidence type="ECO:0000256" key="2">
    <source>
        <dbReference type="ARBA" id="ARBA00022448"/>
    </source>
</evidence>
<comment type="caution">
    <text evidence="8">The sequence shown here is derived from an EMBL/GenBank/DDBJ whole genome shotgun (WGS) entry which is preliminary data.</text>
</comment>
<evidence type="ECO:0000256" key="5">
    <source>
        <dbReference type="ARBA" id="ARBA00022683"/>
    </source>
</evidence>
<dbReference type="NCBIfam" id="TIGR00830">
    <property type="entry name" value="PTBA"/>
    <property type="match status" value="1"/>
</dbReference>
<organism evidence="8 9">
    <name type="scientific">Paenibacillus radicis</name>
    <name type="common">ex Gao et al. 2016</name>
    <dbReference type="NCBI Taxonomy" id="1737354"/>
    <lineage>
        <taxon>Bacteria</taxon>
        <taxon>Bacillati</taxon>
        <taxon>Bacillota</taxon>
        <taxon>Bacilli</taxon>
        <taxon>Bacillales</taxon>
        <taxon>Paenibacillaceae</taxon>
        <taxon>Paenibacillus</taxon>
    </lineage>
</organism>